<reference evidence="3" key="1">
    <citation type="journal article" date="2023" name="Mol. Phylogenet. Evol.">
        <title>Genome-scale phylogeny and comparative genomics of the fungal order Sordariales.</title>
        <authorList>
            <person name="Hensen N."/>
            <person name="Bonometti L."/>
            <person name="Westerberg I."/>
            <person name="Brannstrom I.O."/>
            <person name="Guillou S."/>
            <person name="Cros-Aarteil S."/>
            <person name="Calhoun S."/>
            <person name="Haridas S."/>
            <person name="Kuo A."/>
            <person name="Mondo S."/>
            <person name="Pangilinan J."/>
            <person name="Riley R."/>
            <person name="LaButti K."/>
            <person name="Andreopoulos B."/>
            <person name="Lipzen A."/>
            <person name="Chen C."/>
            <person name="Yan M."/>
            <person name="Daum C."/>
            <person name="Ng V."/>
            <person name="Clum A."/>
            <person name="Steindorff A."/>
            <person name="Ohm R.A."/>
            <person name="Martin F."/>
            <person name="Silar P."/>
            <person name="Natvig D.O."/>
            <person name="Lalanne C."/>
            <person name="Gautier V."/>
            <person name="Ament-Velasquez S.L."/>
            <person name="Kruys A."/>
            <person name="Hutchinson M.I."/>
            <person name="Powell A.J."/>
            <person name="Barry K."/>
            <person name="Miller A.N."/>
            <person name="Grigoriev I.V."/>
            <person name="Debuchy R."/>
            <person name="Gladieux P."/>
            <person name="Hiltunen Thoren M."/>
            <person name="Johannesson H."/>
        </authorList>
    </citation>
    <scope>NUCLEOTIDE SEQUENCE</scope>
    <source>
        <strain evidence="3">CBS 990.96</strain>
    </source>
</reference>
<keyword evidence="4" id="KW-1185">Reference proteome</keyword>
<feature type="compositionally biased region" description="Polar residues" evidence="1">
    <location>
        <begin position="779"/>
        <end position="796"/>
    </location>
</feature>
<comment type="caution">
    <text evidence="3">The sequence shown here is derived from an EMBL/GenBank/DDBJ whole genome shotgun (WGS) entry which is preliminary data.</text>
</comment>
<sequence>MPLSPGCPPPPAIFSPKVRSITPKPTIFSSLGDAHLAITSRLVSRSAAQTVPHTPFNSRCGSPVNPLEQGKAIDVLSNTQHMELATNSHVVNGRCLTGYAASSPAIVAKSKQDKVEVAAEAVLAHSTDSHRPESYNDDFDPDRDWMNGPGPDINSIKAPRETGSTVISIYRQYLPSTTLGSTTSSDEPRAAATNTANHEEDGSYPSENNQEPGSEKHYVLAGSPSLESVEIEQTNGRNNSGNHCWQLYSTPGYAPSVPLPELPQNTGMTQLLSAAISDDTEPNTSAVPSTDSVSNSQLLLNGITKEDQDSRPTAPAFAPRSDLVPPSRTSQFFPTHCIESERSPRRAHEYTTRELYLGAELSQAALSTGGVISESDEDPFQYDRNSYGLFLRRAREREVSAALEHIENSSIPSPGKQQQPVLDQHESSSSAYSTSTTPAVQPNSQRPRRPLQSNNPFLSRLDHYHTSPPDGAWEETDEPYEVRIPVQQPLNRTPAPKSPEVIEGAGLTIDWNHKIYSEGLQNVATDGGDWETVGTEVGQFDSNRACASGTGLSSSRQIKFTGSSIADYSDISDFAGHTFDAFASTERILQHPGGDCGPNNRVLRNLKDTGRPIFLPKPRIHRVNGYPQDSCRIFTDPTAPSSGSGSSARSQLLEKLKFSKRMRRHNETTQEPPRSDPFKPIKEHRSTDVPDLWSRHGAVNGYAGKGKAKDTTTGIQPTNRESSNANKENRITPMQGATSPAGSPTLFSFPLITLEEAAKKQATRIANGEDDLTITSGCRTRQDSSAMSSRATQRTTPPTPCISKPTPVHYRNRTDLGLPDTAAHYPGYSFDKAFGGDGRNTSIISTLSSASPPIPGRAVFPRSCRNPLGFSRGSMRSSFSFPNRPPVTSSPVMHETPDRAQFKKPGRTKYKFSRRDTGPRLPRIVDEETADARRKRQVCYYFALVISVFPFMAVLVYKGMFNTVLSWYTQGEIGRFTHKQRHTIGIVGSIVAALWLVVLAVMVTLLVSARR</sequence>
<gene>
    <name evidence="3" type="ORF">QBC38DRAFT_527100</name>
</gene>
<feature type="compositionally biased region" description="Basic residues" evidence="1">
    <location>
        <begin position="902"/>
        <end position="912"/>
    </location>
</feature>
<dbReference type="AlphaFoldDB" id="A0AAN7BPB7"/>
<feature type="compositionally biased region" description="Polar residues" evidence="1">
    <location>
        <begin position="711"/>
        <end position="726"/>
    </location>
</feature>
<feature type="compositionally biased region" description="Low complexity" evidence="1">
    <location>
        <begin position="427"/>
        <end position="437"/>
    </location>
</feature>
<feature type="compositionally biased region" description="Polar residues" evidence="1">
    <location>
        <begin position="438"/>
        <end position="457"/>
    </location>
</feature>
<evidence type="ECO:0000256" key="2">
    <source>
        <dbReference type="SAM" id="Phobius"/>
    </source>
</evidence>
<keyword evidence="2" id="KW-0472">Membrane</keyword>
<feature type="region of interest" description="Disordered" evidence="1">
    <location>
        <begin position="879"/>
        <end position="914"/>
    </location>
</feature>
<feature type="region of interest" description="Disordered" evidence="1">
    <location>
        <begin position="779"/>
        <end position="808"/>
    </location>
</feature>
<feature type="compositionally biased region" description="Basic and acidic residues" evidence="1">
    <location>
        <begin position="665"/>
        <end position="688"/>
    </location>
</feature>
<evidence type="ECO:0000313" key="3">
    <source>
        <dbReference type="EMBL" id="KAK4227241.1"/>
    </source>
</evidence>
<feature type="region of interest" description="Disordered" evidence="1">
    <location>
        <begin position="657"/>
        <end position="743"/>
    </location>
</feature>
<reference evidence="3" key="2">
    <citation type="submission" date="2023-05" db="EMBL/GenBank/DDBJ databases">
        <authorList>
            <consortium name="Lawrence Berkeley National Laboratory"/>
            <person name="Steindorff A."/>
            <person name="Hensen N."/>
            <person name="Bonometti L."/>
            <person name="Westerberg I."/>
            <person name="Brannstrom I.O."/>
            <person name="Guillou S."/>
            <person name="Cros-Aarteil S."/>
            <person name="Calhoun S."/>
            <person name="Haridas S."/>
            <person name="Kuo A."/>
            <person name="Mondo S."/>
            <person name="Pangilinan J."/>
            <person name="Riley R."/>
            <person name="Labutti K."/>
            <person name="Andreopoulos B."/>
            <person name="Lipzen A."/>
            <person name="Chen C."/>
            <person name="Yanf M."/>
            <person name="Daum C."/>
            <person name="Ng V."/>
            <person name="Clum A."/>
            <person name="Ohm R."/>
            <person name="Martin F."/>
            <person name="Silar P."/>
            <person name="Natvig D."/>
            <person name="Lalanne C."/>
            <person name="Gautier V."/>
            <person name="Ament-Velasquez S.L."/>
            <person name="Kruys A."/>
            <person name="Hutchinson M.I."/>
            <person name="Powell A.J."/>
            <person name="Barry K."/>
            <person name="Miller A.N."/>
            <person name="Grigoriev I.V."/>
            <person name="Debuchy R."/>
            <person name="Gladieux P."/>
            <person name="Thoren M.H."/>
            <person name="Johannesson H."/>
        </authorList>
    </citation>
    <scope>NUCLEOTIDE SEQUENCE</scope>
    <source>
        <strain evidence="3">CBS 990.96</strain>
    </source>
</reference>
<accession>A0AAN7BPB7</accession>
<protein>
    <submittedName>
        <fullName evidence="3">Uncharacterized protein</fullName>
    </submittedName>
</protein>
<feature type="region of interest" description="Disordered" evidence="1">
    <location>
        <begin position="125"/>
        <end position="160"/>
    </location>
</feature>
<evidence type="ECO:0000256" key="1">
    <source>
        <dbReference type="SAM" id="MobiDB-lite"/>
    </source>
</evidence>
<evidence type="ECO:0000313" key="4">
    <source>
        <dbReference type="Proteomes" id="UP001301958"/>
    </source>
</evidence>
<dbReference type="Proteomes" id="UP001301958">
    <property type="component" value="Unassembled WGS sequence"/>
</dbReference>
<keyword evidence="2" id="KW-1133">Transmembrane helix</keyword>
<feature type="region of interest" description="Disordered" evidence="1">
    <location>
        <begin position="305"/>
        <end position="331"/>
    </location>
</feature>
<feature type="compositionally biased region" description="Polar residues" evidence="1">
    <location>
        <begin position="408"/>
        <end position="421"/>
    </location>
</feature>
<feature type="transmembrane region" description="Helical" evidence="2">
    <location>
        <begin position="984"/>
        <end position="1007"/>
    </location>
</feature>
<organism evidence="3 4">
    <name type="scientific">Podospora fimiseda</name>
    <dbReference type="NCBI Taxonomy" id="252190"/>
    <lineage>
        <taxon>Eukaryota</taxon>
        <taxon>Fungi</taxon>
        <taxon>Dikarya</taxon>
        <taxon>Ascomycota</taxon>
        <taxon>Pezizomycotina</taxon>
        <taxon>Sordariomycetes</taxon>
        <taxon>Sordariomycetidae</taxon>
        <taxon>Sordariales</taxon>
        <taxon>Podosporaceae</taxon>
        <taxon>Podospora</taxon>
    </lineage>
</organism>
<proteinExistence type="predicted"/>
<feature type="region of interest" description="Disordered" evidence="1">
    <location>
        <begin position="405"/>
        <end position="475"/>
    </location>
</feature>
<feature type="transmembrane region" description="Helical" evidence="2">
    <location>
        <begin position="938"/>
        <end position="957"/>
    </location>
</feature>
<feature type="region of interest" description="Disordered" evidence="1">
    <location>
        <begin position="177"/>
        <end position="217"/>
    </location>
</feature>
<dbReference type="EMBL" id="MU865334">
    <property type="protein sequence ID" value="KAK4227241.1"/>
    <property type="molecule type" value="Genomic_DNA"/>
</dbReference>
<keyword evidence="2" id="KW-0812">Transmembrane</keyword>
<name>A0AAN7BPB7_9PEZI</name>